<dbReference type="EMBL" id="JANHOH010000006">
    <property type="protein sequence ID" value="MCQ6960126.1"/>
    <property type="molecule type" value="Genomic_DNA"/>
</dbReference>
<protein>
    <submittedName>
        <fullName evidence="1">Uncharacterized protein</fullName>
    </submittedName>
</protein>
<keyword evidence="2" id="KW-1185">Reference proteome</keyword>
<evidence type="ECO:0000313" key="1">
    <source>
        <dbReference type="EMBL" id="MCQ6960126.1"/>
    </source>
</evidence>
<accession>A0ABT1T7B3</accession>
<reference evidence="1 2" key="1">
    <citation type="submission" date="2022-07" db="EMBL/GenBank/DDBJ databases">
        <title>Mucilaginibacter sp. JC4.</title>
        <authorList>
            <person name="Le V."/>
            <person name="Ko S.-R."/>
            <person name="Ahn C.-Y."/>
            <person name="Oh H.-M."/>
        </authorList>
    </citation>
    <scope>NUCLEOTIDE SEQUENCE [LARGE SCALE GENOMIC DNA]</scope>
    <source>
        <strain evidence="1 2">JC4</strain>
    </source>
</reference>
<proteinExistence type="predicted"/>
<name>A0ABT1T7B3_9SPHI</name>
<dbReference type="RefSeq" id="WP_256540313.1">
    <property type="nucleotide sequence ID" value="NZ_JANHOH010000006.1"/>
</dbReference>
<gene>
    <name evidence="1" type="ORF">NPE20_19260</name>
</gene>
<sequence length="43" mass="5097">MINHHYPNPYLYRGIVQVEPFINAHYADSIELNNIVDEAYFSK</sequence>
<dbReference type="Proteomes" id="UP001204376">
    <property type="component" value="Unassembled WGS sequence"/>
</dbReference>
<comment type="caution">
    <text evidence="1">The sequence shown here is derived from an EMBL/GenBank/DDBJ whole genome shotgun (WGS) entry which is preliminary data.</text>
</comment>
<evidence type="ECO:0000313" key="2">
    <source>
        <dbReference type="Proteomes" id="UP001204376"/>
    </source>
</evidence>
<organism evidence="1 2">
    <name type="scientific">Mucilaginibacter aquariorum</name>
    <dbReference type="NCBI Taxonomy" id="2967225"/>
    <lineage>
        <taxon>Bacteria</taxon>
        <taxon>Pseudomonadati</taxon>
        <taxon>Bacteroidota</taxon>
        <taxon>Sphingobacteriia</taxon>
        <taxon>Sphingobacteriales</taxon>
        <taxon>Sphingobacteriaceae</taxon>
        <taxon>Mucilaginibacter</taxon>
    </lineage>
</organism>